<protein>
    <submittedName>
        <fullName evidence="1">Uncharacterized protein</fullName>
    </submittedName>
</protein>
<dbReference type="AlphaFoldDB" id="A0A9D1SE27"/>
<name>A0A9D1SE27_9FIRM</name>
<reference evidence="1" key="1">
    <citation type="submission" date="2020-10" db="EMBL/GenBank/DDBJ databases">
        <authorList>
            <person name="Gilroy R."/>
        </authorList>
    </citation>
    <scope>NUCLEOTIDE SEQUENCE</scope>
    <source>
        <strain evidence="1">USAMLcec3-3695</strain>
    </source>
</reference>
<evidence type="ECO:0000313" key="1">
    <source>
        <dbReference type="EMBL" id="HIU56227.1"/>
    </source>
</evidence>
<dbReference type="EMBL" id="DVNB01000002">
    <property type="protein sequence ID" value="HIU56227.1"/>
    <property type="molecule type" value="Genomic_DNA"/>
</dbReference>
<sequence>MKREMTDYEKRILASHITVEMGKANSILWEELDAYDLESMDQLHGFRKMHRERVSELKLLAEDMFKCTVDVKMDDNDFYTELILDDSSFKVRKHFENSNMDK</sequence>
<proteinExistence type="predicted"/>
<accession>A0A9D1SE27</accession>
<reference evidence="1" key="2">
    <citation type="journal article" date="2021" name="PeerJ">
        <title>Extensive microbial diversity within the chicken gut microbiome revealed by metagenomics and culture.</title>
        <authorList>
            <person name="Gilroy R."/>
            <person name="Ravi A."/>
            <person name="Getino M."/>
            <person name="Pursley I."/>
            <person name="Horton D.L."/>
            <person name="Alikhan N.F."/>
            <person name="Baker D."/>
            <person name="Gharbi K."/>
            <person name="Hall N."/>
            <person name="Watson M."/>
            <person name="Adriaenssens E.M."/>
            <person name="Foster-Nyarko E."/>
            <person name="Jarju S."/>
            <person name="Secka A."/>
            <person name="Antonio M."/>
            <person name="Oren A."/>
            <person name="Chaudhuri R.R."/>
            <person name="La Ragione R."/>
            <person name="Hildebrand F."/>
            <person name="Pallen M.J."/>
        </authorList>
    </citation>
    <scope>NUCLEOTIDE SEQUENCE</scope>
    <source>
        <strain evidence="1">USAMLcec3-3695</strain>
    </source>
</reference>
<organism evidence="1 2">
    <name type="scientific">Candidatus Ornithomonoglobus merdipullorum</name>
    <dbReference type="NCBI Taxonomy" id="2840895"/>
    <lineage>
        <taxon>Bacteria</taxon>
        <taxon>Bacillati</taxon>
        <taxon>Bacillota</taxon>
        <taxon>Clostridia</taxon>
        <taxon>Candidatus Ornithomonoglobus</taxon>
    </lineage>
</organism>
<dbReference type="Proteomes" id="UP000824109">
    <property type="component" value="Unassembled WGS sequence"/>
</dbReference>
<comment type="caution">
    <text evidence="1">The sequence shown here is derived from an EMBL/GenBank/DDBJ whole genome shotgun (WGS) entry which is preliminary data.</text>
</comment>
<gene>
    <name evidence="1" type="ORF">IAA61_00275</name>
</gene>
<evidence type="ECO:0000313" key="2">
    <source>
        <dbReference type="Proteomes" id="UP000824109"/>
    </source>
</evidence>